<gene>
    <name evidence="1" type="ORF">E5J99_01100</name>
</gene>
<name>A0A4Z0PRV5_9BACT</name>
<dbReference type="OrthoDB" id="886687at2"/>
<dbReference type="Proteomes" id="UP000297739">
    <property type="component" value="Unassembled WGS sequence"/>
</dbReference>
<keyword evidence="2" id="KW-1185">Reference proteome</keyword>
<proteinExistence type="predicted"/>
<accession>A0A4Z0PRV5</accession>
<reference evidence="1 2" key="1">
    <citation type="submission" date="2019-04" db="EMBL/GenBank/DDBJ databases">
        <authorList>
            <person name="Feng G."/>
            <person name="Zhang J."/>
            <person name="Zhu H."/>
        </authorList>
    </citation>
    <scope>NUCLEOTIDE SEQUENCE [LARGE SCALE GENOMIC DNA]</scope>
    <source>
        <strain evidence="1 2">JCM 17223</strain>
    </source>
</reference>
<organism evidence="1 2">
    <name type="scientific">Hymenobacter elongatus</name>
    <dbReference type="NCBI Taxonomy" id="877208"/>
    <lineage>
        <taxon>Bacteria</taxon>
        <taxon>Pseudomonadati</taxon>
        <taxon>Bacteroidota</taxon>
        <taxon>Cytophagia</taxon>
        <taxon>Cytophagales</taxon>
        <taxon>Hymenobacteraceae</taxon>
        <taxon>Hymenobacter</taxon>
    </lineage>
</organism>
<dbReference type="RefSeq" id="WP_135495870.1">
    <property type="nucleotide sequence ID" value="NZ_SRLD01000001.1"/>
</dbReference>
<dbReference type="AlphaFoldDB" id="A0A4Z0PRV5"/>
<evidence type="ECO:0000313" key="2">
    <source>
        <dbReference type="Proteomes" id="UP000297739"/>
    </source>
</evidence>
<comment type="caution">
    <text evidence="1">The sequence shown here is derived from an EMBL/GenBank/DDBJ whole genome shotgun (WGS) entry which is preliminary data.</text>
</comment>
<sequence>MTRSLLVLLLLCNYLLVVGAGLVNRPEQSRYSASHPYVHSSTCQQQNYLRLDCFDTCNGDQSHLLQHSKNKPTLQHLLSTLKALDLHCLAETVNVGRIPFSVSCAVVPACFVAGTTDFQGEIYSPPRRG</sequence>
<evidence type="ECO:0000313" key="1">
    <source>
        <dbReference type="EMBL" id="TGE20195.1"/>
    </source>
</evidence>
<protein>
    <submittedName>
        <fullName evidence="1">Uncharacterized protein</fullName>
    </submittedName>
</protein>
<dbReference type="EMBL" id="SRLD01000001">
    <property type="protein sequence ID" value="TGE20195.1"/>
    <property type="molecule type" value="Genomic_DNA"/>
</dbReference>